<evidence type="ECO:0000256" key="2">
    <source>
        <dbReference type="ARBA" id="ARBA00022490"/>
    </source>
</evidence>
<reference evidence="7 8" key="1">
    <citation type="submission" date="2020-08" db="EMBL/GenBank/DDBJ databases">
        <title>Genomic Encyclopedia of Type Strains, Phase IV (KMG-IV): sequencing the most valuable type-strain genomes for metagenomic binning, comparative biology and taxonomic classification.</title>
        <authorList>
            <person name="Goeker M."/>
        </authorList>
    </citation>
    <scope>NUCLEOTIDE SEQUENCE [LARGE SCALE GENOMIC DNA]</scope>
    <source>
        <strain evidence="7 8">DSM 19612</strain>
    </source>
</reference>
<dbReference type="Gene3D" id="3.40.630.30">
    <property type="match status" value="1"/>
</dbReference>
<protein>
    <recommendedName>
        <fullName evidence="5">[Ribosomal protein bS18]-alanine N-acetyltransferase</fullName>
        <ecNumber evidence="5">2.3.1.266</ecNumber>
    </recommendedName>
</protein>
<dbReference type="InterPro" id="IPR006464">
    <property type="entry name" value="AcTrfase_RimI/Ard1"/>
</dbReference>
<keyword evidence="8" id="KW-1185">Reference proteome</keyword>
<proteinExistence type="inferred from homology"/>
<dbReference type="PANTHER" id="PTHR43420">
    <property type="entry name" value="ACETYLTRANSFERASE"/>
    <property type="match status" value="1"/>
</dbReference>
<evidence type="ECO:0000256" key="4">
    <source>
        <dbReference type="ARBA" id="ARBA00023315"/>
    </source>
</evidence>
<dbReference type="EC" id="2.3.1.266" evidence="5"/>
<dbReference type="EMBL" id="JACHGH010000013">
    <property type="protein sequence ID" value="MBB6454860.1"/>
    <property type="molecule type" value="Genomic_DNA"/>
</dbReference>
<comment type="function">
    <text evidence="5">Acetylates the N-terminal alanine of ribosomal protein bS18.</text>
</comment>
<name>A0A841Q8Y5_9BACI</name>
<evidence type="ECO:0000313" key="7">
    <source>
        <dbReference type="EMBL" id="MBB6454860.1"/>
    </source>
</evidence>
<evidence type="ECO:0000259" key="6">
    <source>
        <dbReference type="PROSITE" id="PS51186"/>
    </source>
</evidence>
<comment type="catalytic activity">
    <reaction evidence="5">
        <text>N-terminal L-alanyl-[ribosomal protein bS18] + acetyl-CoA = N-terminal N(alpha)-acetyl-L-alanyl-[ribosomal protein bS18] + CoA + H(+)</text>
        <dbReference type="Rhea" id="RHEA:43756"/>
        <dbReference type="Rhea" id="RHEA-COMP:10676"/>
        <dbReference type="Rhea" id="RHEA-COMP:10677"/>
        <dbReference type="ChEBI" id="CHEBI:15378"/>
        <dbReference type="ChEBI" id="CHEBI:57287"/>
        <dbReference type="ChEBI" id="CHEBI:57288"/>
        <dbReference type="ChEBI" id="CHEBI:64718"/>
        <dbReference type="ChEBI" id="CHEBI:83683"/>
        <dbReference type="EC" id="2.3.1.266"/>
    </reaction>
</comment>
<dbReference type="InterPro" id="IPR050680">
    <property type="entry name" value="YpeA/RimI_acetyltransf"/>
</dbReference>
<dbReference type="PANTHER" id="PTHR43420:SF44">
    <property type="entry name" value="ACETYLTRANSFERASE YPEA"/>
    <property type="match status" value="1"/>
</dbReference>
<comment type="caution">
    <text evidence="7">The sequence shown here is derived from an EMBL/GenBank/DDBJ whole genome shotgun (WGS) entry which is preliminary data.</text>
</comment>
<dbReference type="SUPFAM" id="SSF55729">
    <property type="entry name" value="Acyl-CoA N-acyltransferases (Nat)"/>
    <property type="match status" value="1"/>
</dbReference>
<keyword evidence="2 5" id="KW-0963">Cytoplasm</keyword>
<dbReference type="CDD" id="cd04301">
    <property type="entry name" value="NAT_SF"/>
    <property type="match status" value="1"/>
</dbReference>
<dbReference type="NCBIfam" id="TIGR01575">
    <property type="entry name" value="rimI"/>
    <property type="match status" value="1"/>
</dbReference>
<feature type="domain" description="N-acetyltransferase" evidence="6">
    <location>
        <begin position="4"/>
        <end position="148"/>
    </location>
</feature>
<keyword evidence="3 7" id="KW-0808">Transferase</keyword>
<dbReference type="Proteomes" id="UP000581688">
    <property type="component" value="Unassembled WGS sequence"/>
</dbReference>
<dbReference type="GO" id="GO:0008999">
    <property type="term" value="F:protein-N-terminal-alanine acetyltransferase activity"/>
    <property type="evidence" value="ECO:0007669"/>
    <property type="project" value="UniProtKB-EC"/>
</dbReference>
<dbReference type="PROSITE" id="PS51186">
    <property type="entry name" value="GNAT"/>
    <property type="match status" value="1"/>
</dbReference>
<evidence type="ECO:0000313" key="8">
    <source>
        <dbReference type="Proteomes" id="UP000581688"/>
    </source>
</evidence>
<comment type="subcellular location">
    <subcellularLocation>
        <location evidence="5">Cytoplasm</location>
    </subcellularLocation>
</comment>
<evidence type="ECO:0000256" key="5">
    <source>
        <dbReference type="RuleBase" id="RU363094"/>
    </source>
</evidence>
<gene>
    <name evidence="7" type="ORF">HNQ94_003349</name>
</gene>
<evidence type="ECO:0000256" key="1">
    <source>
        <dbReference type="ARBA" id="ARBA00005395"/>
    </source>
</evidence>
<accession>A0A841Q8Y5</accession>
<dbReference type="InterPro" id="IPR016181">
    <property type="entry name" value="Acyl_CoA_acyltransferase"/>
</dbReference>
<dbReference type="InterPro" id="IPR000182">
    <property type="entry name" value="GNAT_dom"/>
</dbReference>
<evidence type="ECO:0000256" key="3">
    <source>
        <dbReference type="ARBA" id="ARBA00022679"/>
    </source>
</evidence>
<sequence length="148" mass="17158">MAETFIREMTKEDLEKIMEIENASFATPWDLSAFINELYENEYATYYVIGNNEQVVGYCGLWVVFEAAQITNIAIMPNYRGHKYGDKLFSHAIKEARIKGATELSLEVRLSNVVAQKLYRKFGLLPVGLRKNYYQDNQEDAIVMWVKL</sequence>
<dbReference type="AlphaFoldDB" id="A0A841Q8Y5"/>
<comment type="similarity">
    <text evidence="1 5">Belongs to the acetyltransferase family. RimI subfamily.</text>
</comment>
<dbReference type="RefSeq" id="WP_174497319.1">
    <property type="nucleotide sequence ID" value="NZ_CADDWK010000013.1"/>
</dbReference>
<organism evidence="7 8">
    <name type="scientific">Salirhabdus euzebyi</name>
    <dbReference type="NCBI Taxonomy" id="394506"/>
    <lineage>
        <taxon>Bacteria</taxon>
        <taxon>Bacillati</taxon>
        <taxon>Bacillota</taxon>
        <taxon>Bacilli</taxon>
        <taxon>Bacillales</taxon>
        <taxon>Bacillaceae</taxon>
        <taxon>Salirhabdus</taxon>
    </lineage>
</organism>
<dbReference type="GO" id="GO:0005737">
    <property type="term" value="C:cytoplasm"/>
    <property type="evidence" value="ECO:0007669"/>
    <property type="project" value="UniProtKB-SubCell"/>
</dbReference>
<dbReference type="Pfam" id="PF00583">
    <property type="entry name" value="Acetyltransf_1"/>
    <property type="match status" value="1"/>
</dbReference>
<keyword evidence="4 7" id="KW-0012">Acyltransferase</keyword>